<accession>A0A0F7FDM4</accession>
<evidence type="ECO:0000256" key="5">
    <source>
        <dbReference type="ARBA" id="ARBA00022741"/>
    </source>
</evidence>
<organism evidence="10 11">
    <name type="scientific">Paenibacillus durus ATCC 35681</name>
    <dbReference type="NCBI Taxonomy" id="1333534"/>
    <lineage>
        <taxon>Bacteria</taxon>
        <taxon>Bacillati</taxon>
        <taxon>Bacillota</taxon>
        <taxon>Bacilli</taxon>
        <taxon>Bacillales</taxon>
        <taxon>Paenibacillaceae</taxon>
        <taxon>Paenibacillus</taxon>
    </lineage>
</organism>
<dbReference type="HOGENOM" id="CLU_097916_1_1_9"/>
<dbReference type="GO" id="GO:0016301">
    <property type="term" value="F:kinase activity"/>
    <property type="evidence" value="ECO:0007669"/>
    <property type="project" value="UniProtKB-KW"/>
</dbReference>
<evidence type="ECO:0000256" key="8">
    <source>
        <dbReference type="ARBA" id="ARBA00022909"/>
    </source>
</evidence>
<evidence type="ECO:0000256" key="3">
    <source>
        <dbReference type="ARBA" id="ARBA00013253"/>
    </source>
</evidence>
<evidence type="ECO:0000256" key="2">
    <source>
        <dbReference type="ARBA" id="ARBA00005051"/>
    </source>
</evidence>
<keyword evidence="4" id="KW-0808">Transferase</keyword>
<dbReference type="CDD" id="cd00483">
    <property type="entry name" value="HPPK"/>
    <property type="match status" value="1"/>
</dbReference>
<comment type="pathway">
    <text evidence="2">Cofactor biosynthesis; tetrahydrofolate biosynthesis; 2-amino-4-hydroxy-6-hydroxymethyl-7,8-dihydropteridine diphosphate from 7,8-dihydroneopterin triphosphate: step 4/4.</text>
</comment>
<dbReference type="NCBIfam" id="TIGR01498">
    <property type="entry name" value="folK"/>
    <property type="match status" value="1"/>
</dbReference>
<evidence type="ECO:0000256" key="7">
    <source>
        <dbReference type="ARBA" id="ARBA00022840"/>
    </source>
</evidence>
<dbReference type="UniPathway" id="UPA00077">
    <property type="reaction ID" value="UER00155"/>
</dbReference>
<dbReference type="Pfam" id="PF01288">
    <property type="entry name" value="HPPK"/>
    <property type="match status" value="1"/>
</dbReference>
<evidence type="ECO:0000259" key="9">
    <source>
        <dbReference type="PROSITE" id="PS00794"/>
    </source>
</evidence>
<dbReference type="PANTHER" id="PTHR43071:SF1">
    <property type="entry name" value="2-AMINO-4-HYDROXY-6-HYDROXYMETHYLDIHYDROPTERIDINE PYROPHOSPHOKINASE"/>
    <property type="match status" value="1"/>
</dbReference>
<keyword evidence="8" id="KW-0289">Folate biosynthesis</keyword>
<name>A0A0F7FDM4_PAEDU</name>
<evidence type="ECO:0000256" key="1">
    <source>
        <dbReference type="ARBA" id="ARBA00000198"/>
    </source>
</evidence>
<keyword evidence="7" id="KW-0067">ATP-binding</keyword>
<proteinExistence type="predicted"/>
<dbReference type="EMBL" id="CP011114">
    <property type="protein sequence ID" value="AKG36954.1"/>
    <property type="molecule type" value="Genomic_DNA"/>
</dbReference>
<dbReference type="AlphaFoldDB" id="A0A0F7FDM4"/>
<keyword evidence="6 10" id="KW-0418">Kinase</keyword>
<dbReference type="Gene3D" id="3.30.70.560">
    <property type="entry name" value="7,8-Dihydro-6-hydroxymethylpterin-pyrophosphokinase HPPK"/>
    <property type="match status" value="1"/>
</dbReference>
<comment type="catalytic activity">
    <reaction evidence="1">
        <text>6-hydroxymethyl-7,8-dihydropterin + ATP = (7,8-dihydropterin-6-yl)methyl diphosphate + AMP + H(+)</text>
        <dbReference type="Rhea" id="RHEA:11412"/>
        <dbReference type="ChEBI" id="CHEBI:15378"/>
        <dbReference type="ChEBI" id="CHEBI:30616"/>
        <dbReference type="ChEBI" id="CHEBI:44841"/>
        <dbReference type="ChEBI" id="CHEBI:72950"/>
        <dbReference type="ChEBI" id="CHEBI:456215"/>
        <dbReference type="EC" id="2.7.6.3"/>
    </reaction>
</comment>
<keyword evidence="5" id="KW-0547">Nucleotide-binding</keyword>
<dbReference type="EC" id="2.7.6.3" evidence="3"/>
<dbReference type="GO" id="GO:0046654">
    <property type="term" value="P:tetrahydrofolate biosynthetic process"/>
    <property type="evidence" value="ECO:0007669"/>
    <property type="project" value="UniProtKB-UniPathway"/>
</dbReference>
<dbReference type="Proteomes" id="UP000034189">
    <property type="component" value="Chromosome"/>
</dbReference>
<feature type="domain" description="7,8-dihydro-6-hydroxymethylpterin-pyrophosphokinase" evidence="9">
    <location>
        <begin position="96"/>
        <end position="107"/>
    </location>
</feature>
<evidence type="ECO:0000313" key="10">
    <source>
        <dbReference type="EMBL" id="AKG36954.1"/>
    </source>
</evidence>
<evidence type="ECO:0000256" key="4">
    <source>
        <dbReference type="ARBA" id="ARBA00022679"/>
    </source>
</evidence>
<dbReference type="PROSITE" id="PS00794">
    <property type="entry name" value="HPPK"/>
    <property type="match status" value="1"/>
</dbReference>
<dbReference type="PATRIC" id="fig|1333534.5.peg.4942"/>
<dbReference type="InterPro" id="IPR035907">
    <property type="entry name" value="Hppk_sf"/>
</dbReference>
<dbReference type="PANTHER" id="PTHR43071">
    <property type="entry name" value="2-AMINO-4-HYDROXY-6-HYDROXYMETHYLDIHYDROPTERIDINE PYROPHOSPHOKINASE"/>
    <property type="match status" value="1"/>
</dbReference>
<dbReference type="OrthoDB" id="9808041at2"/>
<reference evidence="10 11" key="1">
    <citation type="submission" date="2015-03" db="EMBL/GenBank/DDBJ databases">
        <authorList>
            <person name="Abdul Halim M."/>
        </authorList>
    </citation>
    <scope>NUCLEOTIDE SEQUENCE [LARGE SCALE GENOMIC DNA]</scope>
    <source>
        <strain evidence="10 11">ATCC 35681</strain>
    </source>
</reference>
<protein>
    <recommendedName>
        <fullName evidence="3">2-amino-4-hydroxy-6-hydroxymethyldihydropteridine diphosphokinase</fullName>
        <ecNumber evidence="3">2.7.6.3</ecNumber>
    </recommendedName>
</protein>
<reference evidence="10 11" key="2">
    <citation type="journal article" date="2016" name="Genome Announc.">
        <title>Genome Sequence of a Gram-Positive Diazotroph, Paenibacillus durus Type Strain ATCC 35681.</title>
        <authorList>
            <person name="Halim M.A."/>
            <person name="Rahman A.Y."/>
            <person name="Sim K.S."/>
            <person name="Yam H.C."/>
            <person name="Rahim A.A."/>
            <person name="Ghazali A.H."/>
            <person name="Najimudin N."/>
        </authorList>
    </citation>
    <scope>NUCLEOTIDE SEQUENCE [LARGE SCALE GENOMIC DNA]</scope>
    <source>
        <strain evidence="10 11">ATCC 35681</strain>
    </source>
</reference>
<dbReference type="GO" id="GO:0046656">
    <property type="term" value="P:folic acid biosynthetic process"/>
    <property type="evidence" value="ECO:0007669"/>
    <property type="project" value="UniProtKB-KW"/>
</dbReference>
<gene>
    <name evidence="10" type="ORF">VK70_22560</name>
</gene>
<dbReference type="RefSeq" id="WP_025700708.1">
    <property type="nucleotide sequence ID" value="NZ_ASQQ01000808.1"/>
</dbReference>
<dbReference type="SUPFAM" id="SSF55083">
    <property type="entry name" value="6-hydroxymethyl-7,8-dihydropterin pyrophosphokinase, HPPK"/>
    <property type="match status" value="1"/>
</dbReference>
<dbReference type="GO" id="GO:0003848">
    <property type="term" value="F:2-amino-4-hydroxy-6-hydroxymethyldihydropteridine diphosphokinase activity"/>
    <property type="evidence" value="ECO:0007669"/>
    <property type="project" value="UniProtKB-EC"/>
</dbReference>
<evidence type="ECO:0000313" key="11">
    <source>
        <dbReference type="Proteomes" id="UP000034189"/>
    </source>
</evidence>
<dbReference type="InterPro" id="IPR000550">
    <property type="entry name" value="Hppk"/>
</dbReference>
<evidence type="ECO:0000256" key="6">
    <source>
        <dbReference type="ARBA" id="ARBA00022777"/>
    </source>
</evidence>
<sequence length="182" mass="20194">MNNHSTSELSEAYIALGANLGDREKSLNEALTLLNAHADIQVLRCSGAYETEPVGYADQPNFLNMAAAVRTSLMPEALLKVMLEIEDQLGRVRTIRNGPRTVDLDLLWMDGKVLDTPLLILPHPRMQERAFVLFPLRDIVPKDEPSGLLELMTKALGKLDGREGIKLWTTSVWGEGFGHTES</sequence>
<dbReference type="GO" id="GO:0005524">
    <property type="term" value="F:ATP binding"/>
    <property type="evidence" value="ECO:0007669"/>
    <property type="project" value="UniProtKB-KW"/>
</dbReference>